<gene>
    <name evidence="1" type="ORF">A5707_15105</name>
</gene>
<proteinExistence type="predicted"/>
<accession>A0A1A2ZMM3</accession>
<reference evidence="2" key="1">
    <citation type="submission" date="2016-06" db="EMBL/GenBank/DDBJ databases">
        <authorList>
            <person name="Sutton G."/>
            <person name="Brinkac L."/>
            <person name="Sanka R."/>
            <person name="Adams M."/>
            <person name="Lau E."/>
            <person name="Sam S."/>
            <person name="Sreng N."/>
            <person name="Him V."/>
            <person name="Kerleguer A."/>
            <person name="Cheng S."/>
        </authorList>
    </citation>
    <scope>NUCLEOTIDE SEQUENCE [LARGE SCALE GENOMIC DNA]</scope>
    <source>
        <strain evidence="2">E861</strain>
    </source>
</reference>
<dbReference type="Proteomes" id="UP000093592">
    <property type="component" value="Unassembled WGS sequence"/>
</dbReference>
<dbReference type="EMBL" id="LZKJ01000049">
    <property type="protein sequence ID" value="OBI50727.1"/>
    <property type="molecule type" value="Genomic_DNA"/>
</dbReference>
<dbReference type="AlphaFoldDB" id="A0A1A2ZMM3"/>
<evidence type="ECO:0000313" key="2">
    <source>
        <dbReference type="Proteomes" id="UP000093592"/>
    </source>
</evidence>
<evidence type="ECO:0000313" key="1">
    <source>
        <dbReference type="EMBL" id="OBI50727.1"/>
    </source>
</evidence>
<sequence length="66" mass="7467">MDNRQLAAADFAESDVFDVDELVDVSLLPLDDFSLELLDFSLDFDEDSDLLEPLVELFADSRLSVR</sequence>
<comment type="caution">
    <text evidence="1">The sequence shown here is derived from an EMBL/GenBank/DDBJ whole genome shotgun (WGS) entry which is preliminary data.</text>
</comment>
<name>A0A1A2ZMM3_9MYCO</name>
<protein>
    <submittedName>
        <fullName evidence="1">Uncharacterized protein</fullName>
    </submittedName>
</protein>
<organism evidence="1 2">
    <name type="scientific">Mycobacterium kyorinense</name>
    <dbReference type="NCBI Taxonomy" id="487514"/>
    <lineage>
        <taxon>Bacteria</taxon>
        <taxon>Bacillati</taxon>
        <taxon>Actinomycetota</taxon>
        <taxon>Actinomycetes</taxon>
        <taxon>Mycobacteriales</taxon>
        <taxon>Mycobacteriaceae</taxon>
        <taxon>Mycobacterium</taxon>
    </lineage>
</organism>